<keyword evidence="2" id="KW-1185">Reference proteome</keyword>
<evidence type="ECO:0008006" key="3">
    <source>
        <dbReference type="Google" id="ProtNLM"/>
    </source>
</evidence>
<sequence length="567" mass="62530">MGVVKRKAPSSDISTVEFDAKTGSSTIEWFFAAKDKYRVVAGTSYPTPWPYDIQRVSDNTRQVINQIRARYEAILIRHNIKLHMELQESISPKNSAKYTDTLLILTLDQDNTTWLAAADEIQDLIKDAVRNQRQGETRIRVELRNQDEMYRDFTSVVRSGTFAHTALLRTVEPILKTAMDFCGRNLTYVTWVMRSGPSEVAEPKPTVMVAVKPGSEDLWHVVDKALKETIEENIGDAVDIELVPGQVLRDASVDLDPRQPKFISKILLPPGSGASIGARSSPDAGSLGPWVYFQRQNGPKIKGFLTCHHVIARGDMINLIANDKNGIAHQGRAPLSTITVDYPAPVDARKTKRDLRDEISNGYSVGTNQKMLDRIVTLETAGGLGTVMHSSGHDGISGLDDEQNKMDWAFVRLNNDRNFGQNITEPYDPDDGPVTRAMLGYGSIRVRYDCPGKRITTIGTPAMDAWMAKRGRSSGVTSGFVSAINASCHWTDGTITREIHVANTLAQKAIPMLRPGDSGSMMWNERGEWVGLAIGCTSNDDSAIITAAEKVVEDIRSSTLGGRITLE</sequence>
<gene>
    <name evidence="1" type="ORF">RAG0_14988</name>
</gene>
<reference evidence="2" key="1">
    <citation type="submission" date="2016-03" db="EMBL/GenBank/DDBJ databases">
        <authorList>
            <person name="Guldener U."/>
        </authorList>
    </citation>
    <scope>NUCLEOTIDE SEQUENCE [LARGE SCALE GENOMIC DNA]</scope>
    <source>
        <strain evidence="2">04CH-RAC-A.6.1</strain>
    </source>
</reference>
<dbReference type="InterPro" id="IPR043504">
    <property type="entry name" value="Peptidase_S1_PA_chymotrypsin"/>
</dbReference>
<dbReference type="Gene3D" id="2.40.10.10">
    <property type="entry name" value="Trypsin-like serine proteases"/>
    <property type="match status" value="1"/>
</dbReference>
<dbReference type="AlphaFoldDB" id="A0A1E1LJ62"/>
<evidence type="ECO:0000313" key="1">
    <source>
        <dbReference type="EMBL" id="CZT10550.1"/>
    </source>
</evidence>
<protein>
    <recommendedName>
        <fullName evidence="3">Peptidase S1 domain-containing protein</fullName>
    </recommendedName>
</protein>
<dbReference type="EMBL" id="FJUX01000129">
    <property type="protein sequence ID" value="CZT10550.1"/>
    <property type="molecule type" value="Genomic_DNA"/>
</dbReference>
<proteinExistence type="predicted"/>
<evidence type="ECO:0000313" key="2">
    <source>
        <dbReference type="Proteomes" id="UP000178912"/>
    </source>
</evidence>
<dbReference type="OrthoDB" id="5424209at2759"/>
<dbReference type="InterPro" id="IPR009003">
    <property type="entry name" value="Peptidase_S1_PA"/>
</dbReference>
<name>A0A1E1LJ62_9HELO</name>
<organism evidence="1 2">
    <name type="scientific">Rhynchosporium agropyri</name>
    <dbReference type="NCBI Taxonomy" id="914238"/>
    <lineage>
        <taxon>Eukaryota</taxon>
        <taxon>Fungi</taxon>
        <taxon>Dikarya</taxon>
        <taxon>Ascomycota</taxon>
        <taxon>Pezizomycotina</taxon>
        <taxon>Leotiomycetes</taxon>
        <taxon>Helotiales</taxon>
        <taxon>Ploettnerulaceae</taxon>
        <taxon>Rhynchosporium</taxon>
    </lineage>
</organism>
<accession>A0A1E1LJ62</accession>
<dbReference type="SUPFAM" id="SSF50494">
    <property type="entry name" value="Trypsin-like serine proteases"/>
    <property type="match status" value="1"/>
</dbReference>
<dbReference type="Proteomes" id="UP000178912">
    <property type="component" value="Unassembled WGS sequence"/>
</dbReference>